<dbReference type="Pfam" id="PF02645">
    <property type="entry name" value="DegV"/>
    <property type="match status" value="1"/>
</dbReference>
<dbReference type="Gene3D" id="3.40.50.10440">
    <property type="entry name" value="Dihydroxyacetone kinase, domain 1"/>
    <property type="match status" value="1"/>
</dbReference>
<dbReference type="AlphaFoldDB" id="A0A0W8E679"/>
<dbReference type="PROSITE" id="PS51482">
    <property type="entry name" value="DEGV"/>
    <property type="match status" value="1"/>
</dbReference>
<dbReference type="InterPro" id="IPR003797">
    <property type="entry name" value="DegV"/>
</dbReference>
<comment type="caution">
    <text evidence="2">The sequence shown here is derived from an EMBL/GenBank/DDBJ whole genome shotgun (WGS) entry which is preliminary data.</text>
</comment>
<sequence length="284" mass="31134">MTVKLVTDSTSYIPESVCEEHGIKIASLGVCFPDEFFLETEVDYNYFYEKIDREGIIPTSSQPAPGLFYKIFEQIVKNGDEVLGIFISTGISGTCGSAATAREMILEKYPEARIEIMDSRNVCMGLGLQVLAAAEAARNGKSMEEVLEAASWVRERVHFYFVPLTLDYLQKGGRIGGAAALIGSVLSIKPILYISSEGKIEVFEKVRGLQGAVKHLYKKLKKDVDRYGLKSLVVHQVHDLLRGQEVAQEIGDNLEIEGIPVLAIGPVIGLHVGPGSFGIVYCTE</sequence>
<keyword evidence="1" id="KW-0446">Lipid-binding</keyword>
<dbReference type="PANTHER" id="PTHR33434:SF2">
    <property type="entry name" value="FATTY ACID-BINDING PROTEIN TM_1468"/>
    <property type="match status" value="1"/>
</dbReference>
<dbReference type="InterPro" id="IPR043168">
    <property type="entry name" value="DegV_C"/>
</dbReference>
<dbReference type="NCBIfam" id="TIGR00762">
    <property type="entry name" value="DegV"/>
    <property type="match status" value="1"/>
</dbReference>
<dbReference type="Gene3D" id="2.20.28.50">
    <property type="entry name" value="degv family protein"/>
    <property type="match status" value="1"/>
</dbReference>
<dbReference type="PANTHER" id="PTHR33434">
    <property type="entry name" value="DEGV DOMAIN-CONTAINING PROTEIN DR_1986-RELATED"/>
    <property type="match status" value="1"/>
</dbReference>
<accession>A0A0W8E679</accession>
<dbReference type="GO" id="GO:0008289">
    <property type="term" value="F:lipid binding"/>
    <property type="evidence" value="ECO:0007669"/>
    <property type="project" value="UniProtKB-KW"/>
</dbReference>
<gene>
    <name evidence="2" type="ORF">ASZ90_018690</name>
</gene>
<dbReference type="SUPFAM" id="SSF82549">
    <property type="entry name" value="DAK1/DegV-like"/>
    <property type="match status" value="1"/>
</dbReference>
<evidence type="ECO:0000313" key="2">
    <source>
        <dbReference type="EMBL" id="KUG03910.1"/>
    </source>
</evidence>
<proteinExistence type="predicted"/>
<protein>
    <submittedName>
        <fullName evidence="2">Degv family protein</fullName>
    </submittedName>
</protein>
<dbReference type="InterPro" id="IPR050270">
    <property type="entry name" value="DegV_domain_contain"/>
</dbReference>
<dbReference type="Gene3D" id="3.30.1180.10">
    <property type="match status" value="1"/>
</dbReference>
<evidence type="ECO:0000256" key="1">
    <source>
        <dbReference type="ARBA" id="ARBA00023121"/>
    </source>
</evidence>
<organism evidence="2">
    <name type="scientific">hydrocarbon metagenome</name>
    <dbReference type="NCBI Taxonomy" id="938273"/>
    <lineage>
        <taxon>unclassified sequences</taxon>
        <taxon>metagenomes</taxon>
        <taxon>ecological metagenomes</taxon>
    </lineage>
</organism>
<name>A0A0W8E679_9ZZZZ</name>
<reference evidence="2" key="1">
    <citation type="journal article" date="2015" name="Proc. Natl. Acad. Sci. U.S.A.">
        <title>Networks of energetic and metabolic interactions define dynamics in microbial communities.</title>
        <authorList>
            <person name="Embree M."/>
            <person name="Liu J.K."/>
            <person name="Al-Bassam M.M."/>
            <person name="Zengler K."/>
        </authorList>
    </citation>
    <scope>NUCLEOTIDE SEQUENCE</scope>
</reference>
<dbReference type="EMBL" id="LNQE01001865">
    <property type="protein sequence ID" value="KUG03910.1"/>
    <property type="molecule type" value="Genomic_DNA"/>
</dbReference>